<feature type="region of interest" description="Disordered" evidence="1">
    <location>
        <begin position="144"/>
        <end position="165"/>
    </location>
</feature>
<keyword evidence="4" id="KW-1185">Reference proteome</keyword>
<evidence type="ECO:0000313" key="3">
    <source>
        <dbReference type="EMBL" id="OCH93938.1"/>
    </source>
</evidence>
<sequence>MSQFNATSIVVDDDNPSVVYSPGWALLPETASPVYNKTLHAANTTGQWASFTFSGVRVDVYGASTLEGFQYDLSTYAIDGQVVGKYQPPTTLNSTTGLATSLLFFNSPTLAPGTHILNITVETAQASAGPFLLDYIVYTPGTSQQSSSPVSSPSQTLSSQSSPISVTAPTPSSAVISASSKAPVGAIVGGVVGGVAALLLVAGLLWYYLRRRRMIPASDHKLDIDPFPGNVPRHAGSGTLWLESGTRVNTESVPPPPTQLSEMSEISSLPEKSSFVKQRPSHARTETTETGSTQASGSTQDTGTRRTVLTIQHNDSGVRLPRSPPELPLELPPVYSPV</sequence>
<evidence type="ECO:0000313" key="4">
    <source>
        <dbReference type="Proteomes" id="UP000250043"/>
    </source>
</evidence>
<feature type="transmembrane region" description="Helical" evidence="2">
    <location>
        <begin position="184"/>
        <end position="209"/>
    </location>
</feature>
<organism evidence="3 4">
    <name type="scientific">Obba rivulosa</name>
    <dbReference type="NCBI Taxonomy" id="1052685"/>
    <lineage>
        <taxon>Eukaryota</taxon>
        <taxon>Fungi</taxon>
        <taxon>Dikarya</taxon>
        <taxon>Basidiomycota</taxon>
        <taxon>Agaricomycotina</taxon>
        <taxon>Agaricomycetes</taxon>
        <taxon>Polyporales</taxon>
        <taxon>Gelatoporiaceae</taxon>
        <taxon>Obba</taxon>
    </lineage>
</organism>
<reference evidence="3 4" key="1">
    <citation type="submission" date="2016-07" db="EMBL/GenBank/DDBJ databases">
        <title>Draft genome of the white-rot fungus Obba rivulosa 3A-2.</title>
        <authorList>
            <consortium name="DOE Joint Genome Institute"/>
            <person name="Miettinen O."/>
            <person name="Riley R."/>
            <person name="Acob R."/>
            <person name="Barry K."/>
            <person name="Cullen D."/>
            <person name="De Vries R."/>
            <person name="Hainaut M."/>
            <person name="Hatakka A."/>
            <person name="Henrissat B."/>
            <person name="Hilden K."/>
            <person name="Kuo R."/>
            <person name="Labutti K."/>
            <person name="Lipzen A."/>
            <person name="Makela M.R."/>
            <person name="Sandor L."/>
            <person name="Spatafora J.W."/>
            <person name="Grigoriev I.V."/>
            <person name="Hibbett D.S."/>
        </authorList>
    </citation>
    <scope>NUCLEOTIDE SEQUENCE [LARGE SCALE GENOMIC DNA]</scope>
    <source>
        <strain evidence="3 4">3A-2</strain>
    </source>
</reference>
<feature type="region of interest" description="Disordered" evidence="1">
    <location>
        <begin position="246"/>
        <end position="338"/>
    </location>
</feature>
<evidence type="ECO:0000256" key="1">
    <source>
        <dbReference type="SAM" id="MobiDB-lite"/>
    </source>
</evidence>
<evidence type="ECO:0000256" key="2">
    <source>
        <dbReference type="SAM" id="Phobius"/>
    </source>
</evidence>
<gene>
    <name evidence="3" type="ORF">OBBRIDRAFT_239652</name>
</gene>
<feature type="compositionally biased region" description="Pro residues" evidence="1">
    <location>
        <begin position="322"/>
        <end position="338"/>
    </location>
</feature>
<keyword evidence="2" id="KW-1133">Transmembrane helix</keyword>
<name>A0A8E2J3N3_9APHY</name>
<proteinExistence type="predicted"/>
<dbReference type="OrthoDB" id="2757989at2759"/>
<keyword evidence="2" id="KW-0472">Membrane</keyword>
<dbReference type="Gene3D" id="2.60.120.260">
    <property type="entry name" value="Galactose-binding domain-like"/>
    <property type="match status" value="1"/>
</dbReference>
<feature type="compositionally biased region" description="Polar residues" evidence="1">
    <location>
        <begin position="288"/>
        <end position="315"/>
    </location>
</feature>
<protein>
    <submittedName>
        <fullName evidence="3">Uncharacterized protein</fullName>
    </submittedName>
</protein>
<feature type="compositionally biased region" description="Polar residues" evidence="1">
    <location>
        <begin position="259"/>
        <end position="271"/>
    </location>
</feature>
<dbReference type="AlphaFoldDB" id="A0A8E2J3N3"/>
<dbReference type="Proteomes" id="UP000250043">
    <property type="component" value="Unassembled WGS sequence"/>
</dbReference>
<keyword evidence="2" id="KW-0812">Transmembrane</keyword>
<accession>A0A8E2J3N3</accession>
<dbReference type="EMBL" id="KV722349">
    <property type="protein sequence ID" value="OCH93938.1"/>
    <property type="molecule type" value="Genomic_DNA"/>
</dbReference>